<evidence type="ECO:0000313" key="2">
    <source>
        <dbReference type="EMBL" id="KGH05241.1"/>
    </source>
</evidence>
<organism evidence="2 3">
    <name type="scientific">Comamonas thiooxydans</name>
    <dbReference type="NCBI Taxonomy" id="363952"/>
    <lineage>
        <taxon>Bacteria</taxon>
        <taxon>Pseudomonadati</taxon>
        <taxon>Pseudomonadota</taxon>
        <taxon>Betaproteobacteria</taxon>
        <taxon>Burkholderiales</taxon>
        <taxon>Comamonadaceae</taxon>
        <taxon>Comamonas</taxon>
    </lineage>
</organism>
<feature type="transmembrane region" description="Helical" evidence="1">
    <location>
        <begin position="66"/>
        <end position="88"/>
    </location>
</feature>
<proteinExistence type="predicted"/>
<comment type="caution">
    <text evidence="2">The sequence shown here is derived from an EMBL/GenBank/DDBJ whole genome shotgun (WGS) entry which is preliminary data.</text>
</comment>
<accession>A0A454Y218</accession>
<dbReference type="EMBL" id="AWTP01000150">
    <property type="protein sequence ID" value="KGH05241.1"/>
    <property type="molecule type" value="Genomic_DNA"/>
</dbReference>
<reference evidence="2 3" key="1">
    <citation type="submission" date="2013-09" db="EMBL/GenBank/DDBJ databases">
        <title>High correlation between genotypes and phenotypes of environmental bacteria Comamonas testosteroni strains.</title>
        <authorList>
            <person name="Liu L."/>
            <person name="Zhu W."/>
            <person name="Xia X."/>
            <person name="Xu B."/>
            <person name="Luo M."/>
            <person name="Wang G."/>
        </authorList>
    </citation>
    <scope>NUCLEOTIDE SEQUENCE [LARGE SCALE GENOMIC DNA]</scope>
    <source>
        <strain evidence="2 3">DF2</strain>
    </source>
</reference>
<dbReference type="PANTHER" id="PTHR41386">
    <property type="entry name" value="INTEGRAL MEMBRANE PROTEIN-RELATED"/>
    <property type="match status" value="1"/>
</dbReference>
<dbReference type="PATRIC" id="fig|688245.4.peg.2790"/>
<gene>
    <name evidence="2" type="ORF">P608_23430</name>
</gene>
<feature type="transmembrane region" description="Helical" evidence="1">
    <location>
        <begin position="100"/>
        <end position="119"/>
    </location>
</feature>
<dbReference type="PANTHER" id="PTHR41386:SF1">
    <property type="entry name" value="MEMBRANE PROTEIN"/>
    <property type="match status" value="1"/>
</dbReference>
<protein>
    <submittedName>
        <fullName evidence="2">Membrane protein</fullName>
    </submittedName>
</protein>
<name>A0A454Y218_9BURK</name>
<dbReference type="Pfam" id="PF06210">
    <property type="entry name" value="DUF1003"/>
    <property type="match status" value="1"/>
</dbReference>
<dbReference type="Proteomes" id="UP000029549">
    <property type="component" value="Unassembled WGS sequence"/>
</dbReference>
<dbReference type="AlphaFoldDB" id="A0A454Y218"/>
<evidence type="ECO:0000313" key="3">
    <source>
        <dbReference type="Proteomes" id="UP000029549"/>
    </source>
</evidence>
<evidence type="ECO:0000256" key="1">
    <source>
        <dbReference type="SAM" id="Phobius"/>
    </source>
</evidence>
<keyword evidence="1" id="KW-0472">Membrane</keyword>
<dbReference type="RefSeq" id="WP_012838625.1">
    <property type="nucleotide sequence ID" value="NC_013446.2"/>
</dbReference>
<keyword evidence="1" id="KW-0812">Transmembrane</keyword>
<dbReference type="InterPro" id="IPR010406">
    <property type="entry name" value="DUF1003"/>
</dbReference>
<keyword evidence="3" id="KW-1185">Reference proteome</keyword>
<keyword evidence="1" id="KW-1133">Transmembrane helix</keyword>
<sequence>MLNTDAVAKRLFGASADTLDARALKVAQHIARRKHISRNVDQELDQTPPTFGQRAADAVATFGGSWAFVALFCATMLVWVGLNAFLLWARGSTFDPYPYILLNLFLSMLAAIQAPIILMSQNRQADKDRIRGEHDYEVNLKAELEIMLLHQKIDELQKTQWSELITIQSEQLQLLRRLADGQRSV</sequence>
<dbReference type="KEGG" id="ctt:CtCNB1_2615"/>